<keyword evidence="4" id="KW-1185">Reference proteome</keyword>
<feature type="domain" description="Putative zinc-finger" evidence="2">
    <location>
        <begin position="12"/>
        <end position="41"/>
    </location>
</feature>
<dbReference type="Gene3D" id="1.10.10.1320">
    <property type="entry name" value="Anti-sigma factor, zinc-finger domain"/>
    <property type="match status" value="1"/>
</dbReference>
<proteinExistence type="predicted"/>
<dbReference type="SUPFAM" id="SSF51182">
    <property type="entry name" value="RmlC-like cupins"/>
    <property type="match status" value="1"/>
</dbReference>
<dbReference type="KEGG" id="ncb:C0V82_11070"/>
<dbReference type="CDD" id="cd20301">
    <property type="entry name" value="cupin_ChrR"/>
    <property type="match status" value="1"/>
</dbReference>
<feature type="domain" description="ChrR-like cupin" evidence="1">
    <location>
        <begin position="108"/>
        <end position="197"/>
    </location>
</feature>
<dbReference type="EMBL" id="CP025611">
    <property type="protein sequence ID" value="AUN30722.1"/>
    <property type="molecule type" value="Genomic_DNA"/>
</dbReference>
<organism evidence="3 4">
    <name type="scientific">Niveispirillum cyanobacteriorum</name>
    <dbReference type="NCBI Taxonomy" id="1612173"/>
    <lineage>
        <taxon>Bacteria</taxon>
        <taxon>Pseudomonadati</taxon>
        <taxon>Pseudomonadota</taxon>
        <taxon>Alphaproteobacteria</taxon>
        <taxon>Rhodospirillales</taxon>
        <taxon>Azospirillaceae</taxon>
        <taxon>Niveispirillum</taxon>
    </lineage>
</organism>
<evidence type="ECO:0000313" key="4">
    <source>
        <dbReference type="Proteomes" id="UP000234752"/>
    </source>
</evidence>
<dbReference type="Pfam" id="PF12973">
    <property type="entry name" value="Cupin_7"/>
    <property type="match status" value="1"/>
</dbReference>
<dbReference type="InterPro" id="IPR012807">
    <property type="entry name" value="Anti-sigma_ChrR"/>
</dbReference>
<dbReference type="OrthoDB" id="2988517at2"/>
<dbReference type="InterPro" id="IPR027383">
    <property type="entry name" value="Znf_put"/>
</dbReference>
<dbReference type="Gene3D" id="2.60.120.10">
    <property type="entry name" value="Jelly Rolls"/>
    <property type="match status" value="1"/>
</dbReference>
<dbReference type="InterPro" id="IPR025979">
    <property type="entry name" value="ChrR-like_cupin_dom"/>
</dbReference>
<name>A0A2K9NCL1_9PROT</name>
<dbReference type="InterPro" id="IPR011051">
    <property type="entry name" value="RmlC_Cupin_sf"/>
</dbReference>
<dbReference type="AlphaFoldDB" id="A0A2K9NCL1"/>
<sequence length="219" mass="23462">MTHTPHHHPDSDLLLAYAAGTLAEAPSLVIATHLALCPHCRSEVAGMEAIGGALLSADAGTAVSDALLSDVLSRLDGPPPAEAPRRRKAPVGPTPVLPEPLRSYIGGDIDRIRWRRTIPGLHEADVKCAGGSVRMMRIRSGMGMPQHTHRGDEFTLVLAGGFSDDTGHYLRGDFAATDPSVDHRPVADDDGDCICIAFTDAPLRLTGRFLRWLNPLMRA</sequence>
<accession>A0A2K9NCL1</accession>
<protein>
    <submittedName>
        <fullName evidence="3">Anti-sigma factor</fullName>
    </submittedName>
</protein>
<evidence type="ECO:0000259" key="1">
    <source>
        <dbReference type="Pfam" id="PF12973"/>
    </source>
</evidence>
<dbReference type="InterPro" id="IPR041916">
    <property type="entry name" value="Anti_sigma_zinc_sf"/>
</dbReference>
<dbReference type="Pfam" id="PF13490">
    <property type="entry name" value="zf-HC2"/>
    <property type="match status" value="1"/>
</dbReference>
<evidence type="ECO:0000313" key="3">
    <source>
        <dbReference type="EMBL" id="AUN30722.1"/>
    </source>
</evidence>
<dbReference type="InterPro" id="IPR014710">
    <property type="entry name" value="RmlC-like_jellyroll"/>
</dbReference>
<gene>
    <name evidence="3" type="ORF">C0V82_11070</name>
</gene>
<dbReference type="NCBIfam" id="TIGR02451">
    <property type="entry name" value="anti_sig_ChrR"/>
    <property type="match status" value="1"/>
</dbReference>
<dbReference type="RefSeq" id="WP_102112398.1">
    <property type="nucleotide sequence ID" value="NZ_BMGN01000002.1"/>
</dbReference>
<reference evidence="3 4" key="1">
    <citation type="submission" date="2017-12" db="EMBL/GenBank/DDBJ databases">
        <title>Genomes of bacteria within cyanobacterial aggregates.</title>
        <authorList>
            <person name="Cai H."/>
        </authorList>
    </citation>
    <scope>NUCLEOTIDE SEQUENCE [LARGE SCALE GENOMIC DNA]</scope>
    <source>
        <strain evidence="3 4">TH16</strain>
    </source>
</reference>
<dbReference type="Proteomes" id="UP000234752">
    <property type="component" value="Chromosome eg_1"/>
</dbReference>
<evidence type="ECO:0000259" key="2">
    <source>
        <dbReference type="Pfam" id="PF13490"/>
    </source>
</evidence>